<organism evidence="2 3">
    <name type="scientific">Puccinia sorghi</name>
    <dbReference type="NCBI Taxonomy" id="27349"/>
    <lineage>
        <taxon>Eukaryota</taxon>
        <taxon>Fungi</taxon>
        <taxon>Dikarya</taxon>
        <taxon>Basidiomycota</taxon>
        <taxon>Pucciniomycotina</taxon>
        <taxon>Pucciniomycetes</taxon>
        <taxon>Pucciniales</taxon>
        <taxon>Pucciniaceae</taxon>
        <taxon>Puccinia</taxon>
    </lineage>
</organism>
<reference evidence="2 3" key="1">
    <citation type="submission" date="2015-08" db="EMBL/GenBank/DDBJ databases">
        <title>Next Generation Sequencing and Analysis of the Genome of Puccinia sorghi L Schw, the Causal Agent of Maize Common Rust.</title>
        <authorList>
            <person name="Rochi L."/>
            <person name="Burguener G."/>
            <person name="Darino M."/>
            <person name="Turjanski A."/>
            <person name="Kreff E."/>
            <person name="Dieguez M.J."/>
            <person name="Sacco F."/>
        </authorList>
    </citation>
    <scope>NUCLEOTIDE SEQUENCE [LARGE SCALE GENOMIC DNA]</scope>
    <source>
        <strain evidence="2 3">RO10H11247</strain>
    </source>
</reference>
<comment type="caution">
    <text evidence="2">The sequence shown here is derived from an EMBL/GenBank/DDBJ whole genome shotgun (WGS) entry which is preliminary data.</text>
</comment>
<dbReference type="EMBL" id="LAVV01009481">
    <property type="protein sequence ID" value="KNZ50506.1"/>
    <property type="molecule type" value="Genomic_DNA"/>
</dbReference>
<evidence type="ECO:0000313" key="2">
    <source>
        <dbReference type="EMBL" id="KNZ50506.1"/>
    </source>
</evidence>
<dbReference type="AlphaFoldDB" id="A0A0L6UPQ2"/>
<feature type="coiled-coil region" evidence="1">
    <location>
        <begin position="7"/>
        <end position="34"/>
    </location>
</feature>
<keyword evidence="1" id="KW-0175">Coiled coil</keyword>
<name>A0A0L6UPQ2_9BASI</name>
<accession>A0A0L6UPQ2</accession>
<protein>
    <submittedName>
        <fullName evidence="2">Uncharacterized protein</fullName>
    </submittedName>
</protein>
<keyword evidence="3" id="KW-1185">Reference proteome</keyword>
<evidence type="ECO:0000313" key="3">
    <source>
        <dbReference type="Proteomes" id="UP000037035"/>
    </source>
</evidence>
<sequence>MDDQSKSNDLRDKVTDLRIENQSLKENLELFQMKLEIYIWLLYEEIDKNENPEKLKTQISFFSLSPSQNSRIVVTRLATRCHGNSQTRILFSINSLVVSYFPASPWDSFCFHSLNHHSSLQRFQSTKKNSAYDIVPLPKHPATRSPDFINS</sequence>
<proteinExistence type="predicted"/>
<evidence type="ECO:0000256" key="1">
    <source>
        <dbReference type="SAM" id="Coils"/>
    </source>
</evidence>
<gene>
    <name evidence="2" type="ORF">VP01_4381g1</name>
</gene>
<dbReference type="VEuPathDB" id="FungiDB:VP01_4381g1"/>
<dbReference type="Proteomes" id="UP000037035">
    <property type="component" value="Unassembled WGS sequence"/>
</dbReference>